<evidence type="ECO:0000313" key="3">
    <source>
        <dbReference type="Proteomes" id="UP000673691"/>
    </source>
</evidence>
<dbReference type="AlphaFoldDB" id="A0A8H8A2Z3"/>
<dbReference type="EMBL" id="JAEFCI010000162">
    <property type="protein sequence ID" value="KAG5463728.1"/>
    <property type="molecule type" value="Genomic_DNA"/>
</dbReference>
<name>A0A8H8A2Z3_9FUNG</name>
<sequence>MEGSPRSLRLSATRTDAESPSSPALLFWQQPGST</sequence>
<comment type="caution">
    <text evidence="2">The sequence shown here is derived from an EMBL/GenBank/DDBJ whole genome shotgun (WGS) entry which is preliminary data.</text>
</comment>
<proteinExistence type="predicted"/>
<gene>
    <name evidence="2" type="ORF">BJ554DRAFT_3465</name>
</gene>
<dbReference type="Proteomes" id="UP000673691">
    <property type="component" value="Unassembled WGS sequence"/>
</dbReference>
<accession>A0A8H8A2Z3</accession>
<organism evidence="2 3">
    <name type="scientific">Olpidium bornovanus</name>
    <dbReference type="NCBI Taxonomy" id="278681"/>
    <lineage>
        <taxon>Eukaryota</taxon>
        <taxon>Fungi</taxon>
        <taxon>Fungi incertae sedis</taxon>
        <taxon>Olpidiomycota</taxon>
        <taxon>Olpidiomycotina</taxon>
        <taxon>Olpidiomycetes</taxon>
        <taxon>Olpidiales</taxon>
        <taxon>Olpidiaceae</taxon>
        <taxon>Olpidium</taxon>
    </lineage>
</organism>
<evidence type="ECO:0000313" key="2">
    <source>
        <dbReference type="EMBL" id="KAG5463728.1"/>
    </source>
</evidence>
<feature type="region of interest" description="Disordered" evidence="1">
    <location>
        <begin position="1"/>
        <end position="34"/>
    </location>
</feature>
<reference evidence="2 3" key="1">
    <citation type="journal article" name="Sci. Rep.">
        <title>Genome-scale phylogenetic analyses confirm Olpidium as the closest living zoosporic fungus to the non-flagellated, terrestrial fungi.</title>
        <authorList>
            <person name="Chang Y."/>
            <person name="Rochon D."/>
            <person name="Sekimoto S."/>
            <person name="Wang Y."/>
            <person name="Chovatia M."/>
            <person name="Sandor L."/>
            <person name="Salamov A."/>
            <person name="Grigoriev I.V."/>
            <person name="Stajich J.E."/>
            <person name="Spatafora J.W."/>
        </authorList>
    </citation>
    <scope>NUCLEOTIDE SEQUENCE [LARGE SCALE GENOMIC DNA]</scope>
    <source>
        <strain evidence="2">S191</strain>
    </source>
</reference>
<keyword evidence="3" id="KW-1185">Reference proteome</keyword>
<feature type="compositionally biased region" description="Polar residues" evidence="1">
    <location>
        <begin position="10"/>
        <end position="22"/>
    </location>
</feature>
<evidence type="ECO:0000256" key="1">
    <source>
        <dbReference type="SAM" id="MobiDB-lite"/>
    </source>
</evidence>
<protein>
    <submittedName>
        <fullName evidence="2">Uncharacterized protein</fullName>
    </submittedName>
</protein>